<organism evidence="2 3">
    <name type="scientific">Pseudomonas luteola</name>
    <dbReference type="NCBI Taxonomy" id="47886"/>
    <lineage>
        <taxon>Bacteria</taxon>
        <taxon>Pseudomonadati</taxon>
        <taxon>Pseudomonadota</taxon>
        <taxon>Gammaproteobacteria</taxon>
        <taxon>Pseudomonadales</taxon>
        <taxon>Pseudomonadaceae</taxon>
        <taxon>Pseudomonas</taxon>
    </lineage>
</organism>
<dbReference type="Proteomes" id="UP000250443">
    <property type="component" value="Unassembled WGS sequence"/>
</dbReference>
<dbReference type="GeneID" id="300269179"/>
<dbReference type="RefSeq" id="WP_074828689.1">
    <property type="nucleotide sequence ID" value="NZ_DALZQD010000020.1"/>
</dbReference>
<sequence length="202" mass="21881">MARPQRTRPRLQFRFSLDPLDPIEGVAISKINALADEARTLLGECTEEEAQRYAIKRLMLQLISDLPGLTTPTVQVQSPTKALTTEKEIASPVKSVALGSEVTHLEPAVQADFEQRGEPVREAAQQKQVVPAPQGVIHVDLEELPAQEITSKQAAPVSLSSEVSESASPQSPSKSWHESILEQPVVPRTSPLVSLGWPGAGE</sequence>
<evidence type="ECO:0000313" key="3">
    <source>
        <dbReference type="Proteomes" id="UP000250443"/>
    </source>
</evidence>
<evidence type="ECO:0000313" key="2">
    <source>
        <dbReference type="EMBL" id="SPZ04923.1"/>
    </source>
</evidence>
<evidence type="ECO:0000256" key="1">
    <source>
        <dbReference type="SAM" id="MobiDB-lite"/>
    </source>
</evidence>
<gene>
    <name evidence="2" type="ORF">NCTC11842_01443</name>
</gene>
<dbReference type="EMBL" id="UAUF01000010">
    <property type="protein sequence ID" value="SPZ04923.1"/>
    <property type="molecule type" value="Genomic_DNA"/>
</dbReference>
<name>A0A2X2CCR5_PSELU</name>
<reference evidence="2 3" key="1">
    <citation type="submission" date="2018-06" db="EMBL/GenBank/DDBJ databases">
        <authorList>
            <consortium name="Pathogen Informatics"/>
            <person name="Doyle S."/>
        </authorList>
    </citation>
    <scope>NUCLEOTIDE SEQUENCE [LARGE SCALE GENOMIC DNA]</scope>
    <source>
        <strain evidence="2 3">NCTC11842</strain>
    </source>
</reference>
<dbReference type="AlphaFoldDB" id="A0A2X2CCR5"/>
<accession>A0A2X2CCR5</accession>
<protein>
    <submittedName>
        <fullName evidence="2">Uncharacterized protein</fullName>
    </submittedName>
</protein>
<feature type="compositionally biased region" description="Low complexity" evidence="1">
    <location>
        <begin position="154"/>
        <end position="174"/>
    </location>
</feature>
<feature type="region of interest" description="Disordered" evidence="1">
    <location>
        <begin position="150"/>
        <end position="183"/>
    </location>
</feature>
<proteinExistence type="predicted"/>